<evidence type="ECO:0000256" key="1">
    <source>
        <dbReference type="SAM" id="SignalP"/>
    </source>
</evidence>
<feature type="signal peptide" evidence="1">
    <location>
        <begin position="1"/>
        <end position="35"/>
    </location>
</feature>
<keyword evidence="3" id="KW-1185">Reference proteome</keyword>
<reference evidence="2 3" key="1">
    <citation type="submission" date="2024-06" db="EMBL/GenBank/DDBJ databases">
        <title>The Natural Products Discovery Center: Release of the First 8490 Sequenced Strains for Exploring Actinobacteria Biosynthetic Diversity.</title>
        <authorList>
            <person name="Kalkreuter E."/>
            <person name="Kautsar S.A."/>
            <person name="Yang D."/>
            <person name="Bader C.D."/>
            <person name="Teijaro C.N."/>
            <person name="Fluegel L."/>
            <person name="Davis C.M."/>
            <person name="Simpson J.R."/>
            <person name="Lauterbach L."/>
            <person name="Steele A.D."/>
            <person name="Gui C."/>
            <person name="Meng S."/>
            <person name="Li G."/>
            <person name="Viehrig K."/>
            <person name="Ye F."/>
            <person name="Su P."/>
            <person name="Kiefer A.F."/>
            <person name="Nichols A."/>
            <person name="Cepeda A.J."/>
            <person name="Yan W."/>
            <person name="Fan B."/>
            <person name="Jiang Y."/>
            <person name="Adhikari A."/>
            <person name="Zheng C.-J."/>
            <person name="Schuster L."/>
            <person name="Cowan T.M."/>
            <person name="Smanski M.J."/>
            <person name="Chevrette M.G."/>
            <person name="De Carvalho L.P.S."/>
            <person name="Shen B."/>
        </authorList>
    </citation>
    <scope>NUCLEOTIDE SEQUENCE [LARGE SCALE GENOMIC DNA]</scope>
    <source>
        <strain evidence="2 3">NPDC020594</strain>
    </source>
</reference>
<gene>
    <name evidence="2" type="ORF">AB0H04_24615</name>
</gene>
<dbReference type="RefSeq" id="WP_158712500.1">
    <property type="nucleotide sequence ID" value="NZ_JBFAEG010000017.1"/>
</dbReference>
<keyword evidence="1" id="KW-0732">Signal</keyword>
<accession>A0ABV3ADH4</accession>
<dbReference type="SUPFAM" id="SSF89372">
    <property type="entry name" value="Fucose-specific lectin"/>
    <property type="match status" value="2"/>
</dbReference>
<evidence type="ECO:0000313" key="3">
    <source>
        <dbReference type="Proteomes" id="UP001551011"/>
    </source>
</evidence>
<proteinExistence type="predicted"/>
<protein>
    <submittedName>
        <fullName evidence="2">Uncharacterized protein</fullName>
    </submittedName>
</protein>
<dbReference type="EMBL" id="JBFAEG010000017">
    <property type="protein sequence ID" value="MEU5710015.1"/>
    <property type="molecule type" value="Genomic_DNA"/>
</dbReference>
<evidence type="ECO:0000313" key="2">
    <source>
        <dbReference type="EMBL" id="MEU5710015.1"/>
    </source>
</evidence>
<dbReference type="Proteomes" id="UP001551011">
    <property type="component" value="Unassembled WGS sequence"/>
</dbReference>
<organism evidence="2 3">
    <name type="scientific">Streptomyces flaveolus</name>
    <dbReference type="NCBI Taxonomy" id="67297"/>
    <lineage>
        <taxon>Bacteria</taxon>
        <taxon>Bacillati</taxon>
        <taxon>Actinomycetota</taxon>
        <taxon>Actinomycetes</taxon>
        <taxon>Kitasatosporales</taxon>
        <taxon>Streptomycetaceae</taxon>
        <taxon>Streptomyces</taxon>
    </lineage>
</organism>
<comment type="caution">
    <text evidence="2">The sequence shown here is derived from an EMBL/GenBank/DDBJ whole genome shotgun (WGS) entry which is preliminary data.</text>
</comment>
<name>A0ABV3ADH4_9ACTN</name>
<sequence length="361" mass="38330">MSGEEVFNKAKTIRRAAPVLAAAAAVLGVASPALADLPGAGTGWQPVTYSGGQIRSSSTEGEARDNLSNVLHAWRGSDNDNIWISLNNGPAYPLPATAGSTDHAQTYAAPTVIWTNDGGRGNFRIFHTGKDGHIYQHRIQLTTSYQLPGTLPNATQVPNDARTNTNQPVAAAALPGNSYMLAWNSQTTDDVWTMYYDAATTTFNAPQAVPNARSQDAPSLAAQVNDGNDPAPWNQVVLAFEGTDFNVYMARQQYGSSTWTNPKKVGPYTTSTPSVALTDNGYGVITFRDYDGTIGNYEINRHGDVLGNFKDSGYGWTNVAPLAQSSGPLVYDIITGSGGGTTGVVWKQAADFRGLPTPPAP</sequence>
<feature type="chain" id="PRO_5045571474" evidence="1">
    <location>
        <begin position="36"/>
        <end position="361"/>
    </location>
</feature>